<organism evidence="2 3">
    <name type="scientific">Oidiodendron maius (strain Zn)</name>
    <dbReference type="NCBI Taxonomy" id="913774"/>
    <lineage>
        <taxon>Eukaryota</taxon>
        <taxon>Fungi</taxon>
        <taxon>Dikarya</taxon>
        <taxon>Ascomycota</taxon>
        <taxon>Pezizomycotina</taxon>
        <taxon>Leotiomycetes</taxon>
        <taxon>Leotiomycetes incertae sedis</taxon>
        <taxon>Myxotrichaceae</taxon>
        <taxon>Oidiodendron</taxon>
    </lineage>
</organism>
<gene>
    <name evidence="2" type="ORF">OIDMADRAFT_85692</name>
</gene>
<dbReference type="AlphaFoldDB" id="A0A0C3GGQ9"/>
<dbReference type="HOGENOM" id="CLU_2216185_0_0_1"/>
<evidence type="ECO:0000313" key="2">
    <source>
        <dbReference type="EMBL" id="KIM95335.1"/>
    </source>
</evidence>
<proteinExistence type="predicted"/>
<sequence>MALTWPKATAWPDDLRKHGTHTAASPFRDAPQSIEGAKQQPIRFTRIQTMITSMVVLLAKTELLPDYNTTMRALQTSQNDFTASTTETTKAVTREIAEVRTVATVIL</sequence>
<reference evidence="2 3" key="1">
    <citation type="submission" date="2014-04" db="EMBL/GenBank/DDBJ databases">
        <authorList>
            <consortium name="DOE Joint Genome Institute"/>
            <person name="Kuo A."/>
            <person name="Martino E."/>
            <person name="Perotto S."/>
            <person name="Kohler A."/>
            <person name="Nagy L.G."/>
            <person name="Floudas D."/>
            <person name="Copeland A."/>
            <person name="Barry K.W."/>
            <person name="Cichocki N."/>
            <person name="Veneault-Fourrey C."/>
            <person name="LaButti K."/>
            <person name="Lindquist E.A."/>
            <person name="Lipzen A."/>
            <person name="Lundell T."/>
            <person name="Morin E."/>
            <person name="Murat C."/>
            <person name="Sun H."/>
            <person name="Tunlid A."/>
            <person name="Henrissat B."/>
            <person name="Grigoriev I.V."/>
            <person name="Hibbett D.S."/>
            <person name="Martin F."/>
            <person name="Nordberg H.P."/>
            <person name="Cantor M.N."/>
            <person name="Hua S.X."/>
        </authorList>
    </citation>
    <scope>NUCLEOTIDE SEQUENCE [LARGE SCALE GENOMIC DNA]</scope>
    <source>
        <strain evidence="2 3">Zn</strain>
    </source>
</reference>
<dbReference type="Proteomes" id="UP000054321">
    <property type="component" value="Unassembled WGS sequence"/>
</dbReference>
<accession>A0A0C3GGQ9</accession>
<name>A0A0C3GGQ9_OIDMZ</name>
<reference evidence="3" key="2">
    <citation type="submission" date="2015-01" db="EMBL/GenBank/DDBJ databases">
        <title>Evolutionary Origins and Diversification of the Mycorrhizal Mutualists.</title>
        <authorList>
            <consortium name="DOE Joint Genome Institute"/>
            <consortium name="Mycorrhizal Genomics Consortium"/>
            <person name="Kohler A."/>
            <person name="Kuo A."/>
            <person name="Nagy L.G."/>
            <person name="Floudas D."/>
            <person name="Copeland A."/>
            <person name="Barry K.W."/>
            <person name="Cichocki N."/>
            <person name="Veneault-Fourrey C."/>
            <person name="LaButti K."/>
            <person name="Lindquist E.A."/>
            <person name="Lipzen A."/>
            <person name="Lundell T."/>
            <person name="Morin E."/>
            <person name="Murat C."/>
            <person name="Riley R."/>
            <person name="Ohm R."/>
            <person name="Sun H."/>
            <person name="Tunlid A."/>
            <person name="Henrissat B."/>
            <person name="Grigoriev I.V."/>
            <person name="Hibbett D.S."/>
            <person name="Martin F."/>
        </authorList>
    </citation>
    <scope>NUCLEOTIDE SEQUENCE [LARGE SCALE GENOMIC DNA]</scope>
    <source>
        <strain evidence="3">Zn</strain>
    </source>
</reference>
<feature type="non-terminal residue" evidence="2">
    <location>
        <position position="107"/>
    </location>
</feature>
<keyword evidence="3" id="KW-1185">Reference proteome</keyword>
<evidence type="ECO:0000313" key="3">
    <source>
        <dbReference type="Proteomes" id="UP000054321"/>
    </source>
</evidence>
<evidence type="ECO:0000256" key="1">
    <source>
        <dbReference type="SAM" id="MobiDB-lite"/>
    </source>
</evidence>
<protein>
    <submittedName>
        <fullName evidence="2">Uncharacterized protein</fullName>
    </submittedName>
</protein>
<dbReference type="EMBL" id="KN832887">
    <property type="protein sequence ID" value="KIM95335.1"/>
    <property type="molecule type" value="Genomic_DNA"/>
</dbReference>
<dbReference type="InParanoid" id="A0A0C3GGQ9"/>
<feature type="region of interest" description="Disordered" evidence="1">
    <location>
        <begin position="1"/>
        <end position="35"/>
    </location>
</feature>